<dbReference type="Pfam" id="PF02290">
    <property type="entry name" value="SRP14"/>
    <property type="match status" value="1"/>
</dbReference>
<name>A0A0U1M6T3_TALIS</name>
<dbReference type="Proteomes" id="UP000054383">
    <property type="component" value="Unassembled WGS sequence"/>
</dbReference>
<evidence type="ECO:0000256" key="7">
    <source>
        <dbReference type="RuleBase" id="RU368100"/>
    </source>
</evidence>
<dbReference type="AlphaFoldDB" id="A0A0U1M6T3"/>
<evidence type="ECO:0000256" key="5">
    <source>
        <dbReference type="ARBA" id="ARBA00023135"/>
    </source>
</evidence>
<protein>
    <recommendedName>
        <fullName evidence="7">Signal recognition particle subunit SRP14</fullName>
    </recommendedName>
    <alternativeName>
        <fullName evidence="7">Signal recognition particle 14 kDa protein</fullName>
    </alternativeName>
</protein>
<comment type="similarity">
    <text evidence="2 7">Belongs to the SRP14 family.</text>
</comment>
<dbReference type="OrthoDB" id="19209at2759"/>
<keyword evidence="10" id="KW-1185">Reference proteome</keyword>
<dbReference type="SUPFAM" id="SSF54762">
    <property type="entry name" value="Signal recognition particle alu RNA binding heterodimer, SRP9/14"/>
    <property type="match status" value="1"/>
</dbReference>
<evidence type="ECO:0000256" key="3">
    <source>
        <dbReference type="ARBA" id="ARBA00022490"/>
    </source>
</evidence>
<comment type="function">
    <text evidence="7">Component of the signal recognition particle (SRP) complex, a ribonucleoprotein complex that mediates the cotranslational targeting of secretory and membrane proteins to the endoplasmic reticulum (ER).</text>
</comment>
<dbReference type="GO" id="GO:0006614">
    <property type="term" value="P:SRP-dependent cotranslational protein targeting to membrane"/>
    <property type="evidence" value="ECO:0007669"/>
    <property type="project" value="UniProtKB-UniRule"/>
</dbReference>
<reference evidence="9 10" key="1">
    <citation type="submission" date="2015-04" db="EMBL/GenBank/DDBJ databases">
        <authorList>
            <person name="Syromyatnikov M.Y."/>
            <person name="Popov V.N."/>
        </authorList>
    </citation>
    <scope>NUCLEOTIDE SEQUENCE [LARGE SCALE GENOMIC DNA]</scope>
    <source>
        <strain evidence="9">WF-38-12</strain>
    </source>
</reference>
<dbReference type="STRING" id="28573.A0A0U1M6T3"/>
<keyword evidence="4 7" id="KW-0694">RNA-binding</keyword>
<dbReference type="GO" id="GO:0008312">
    <property type="term" value="F:7S RNA binding"/>
    <property type="evidence" value="ECO:0007669"/>
    <property type="project" value="UniProtKB-UniRule"/>
</dbReference>
<dbReference type="InterPro" id="IPR003210">
    <property type="entry name" value="Signal_recog_particle_SRP14"/>
</dbReference>
<gene>
    <name evidence="9" type="ORF">PISL3812_08110</name>
</gene>
<dbReference type="GO" id="GO:0005786">
    <property type="term" value="C:signal recognition particle, endoplasmic reticulum targeting"/>
    <property type="evidence" value="ECO:0007669"/>
    <property type="project" value="UniProtKB-UniRule"/>
</dbReference>
<dbReference type="OMA" id="NAPNPKT"/>
<evidence type="ECO:0000313" key="9">
    <source>
        <dbReference type="EMBL" id="CRG91062.1"/>
    </source>
</evidence>
<dbReference type="PANTHER" id="PTHR12013">
    <property type="entry name" value="SIGNAL RECOGNITION PARTICLE 14 KD PROTEIN"/>
    <property type="match status" value="1"/>
</dbReference>
<accession>A0A0U1M6T3</accession>
<evidence type="ECO:0000256" key="1">
    <source>
        <dbReference type="ARBA" id="ARBA00004496"/>
    </source>
</evidence>
<evidence type="ECO:0000256" key="6">
    <source>
        <dbReference type="ARBA" id="ARBA00023274"/>
    </source>
</evidence>
<dbReference type="EMBL" id="CVMT01000009">
    <property type="protein sequence ID" value="CRG91062.1"/>
    <property type="molecule type" value="Genomic_DNA"/>
</dbReference>
<organism evidence="9 10">
    <name type="scientific">Talaromyces islandicus</name>
    <name type="common">Penicillium islandicum</name>
    <dbReference type="NCBI Taxonomy" id="28573"/>
    <lineage>
        <taxon>Eukaryota</taxon>
        <taxon>Fungi</taxon>
        <taxon>Dikarya</taxon>
        <taxon>Ascomycota</taxon>
        <taxon>Pezizomycotina</taxon>
        <taxon>Eurotiomycetes</taxon>
        <taxon>Eurotiomycetidae</taxon>
        <taxon>Eurotiales</taxon>
        <taxon>Trichocomaceae</taxon>
        <taxon>Talaromyces</taxon>
        <taxon>Talaromyces sect. Islandici</taxon>
    </lineage>
</organism>
<keyword evidence="5 7" id="KW-0733">Signal recognition particle</keyword>
<comment type="subcellular location">
    <subcellularLocation>
        <location evidence="1 7">Cytoplasm</location>
    </subcellularLocation>
</comment>
<keyword evidence="6 7" id="KW-0687">Ribonucleoprotein</keyword>
<feature type="region of interest" description="Disordered" evidence="8">
    <location>
        <begin position="109"/>
        <end position="130"/>
    </location>
</feature>
<evidence type="ECO:0000313" key="10">
    <source>
        <dbReference type="Proteomes" id="UP000054383"/>
    </source>
</evidence>
<proteinExistence type="inferred from homology"/>
<keyword evidence="3 7" id="KW-0963">Cytoplasm</keyword>
<evidence type="ECO:0000256" key="8">
    <source>
        <dbReference type="SAM" id="MobiDB-lite"/>
    </source>
</evidence>
<dbReference type="InterPro" id="IPR009018">
    <property type="entry name" value="Signal_recog_particle_SRP9/14"/>
</dbReference>
<evidence type="ECO:0000256" key="4">
    <source>
        <dbReference type="ARBA" id="ARBA00022884"/>
    </source>
</evidence>
<sequence>MAPHLTNDEFFASLTTLLSTTSQKAKGSVYLTQKRLSSSSEHPTIADGAILVRATDGGTQNPNTQAGDKKVKKTKAAPKVKLSTIVAPADLESFFVRYADVCKAGMVGMKKRDRSAKKKGKAKTKAAAKA</sequence>
<evidence type="ECO:0000256" key="2">
    <source>
        <dbReference type="ARBA" id="ARBA00010349"/>
    </source>
</evidence>
<dbReference type="Gene3D" id="3.30.720.10">
    <property type="entry name" value="Signal recognition particle alu RNA binding heterodimer, srp9/1"/>
    <property type="match status" value="1"/>
</dbReference>
<comment type="subunit">
    <text evidence="7">Component of a fungal signal recognition particle (SRP) complex that consists of a 7SL RNA molecule (scR1) and at least six protein subunits: SRP72, SRP68, SRP54, SEC65, SRP21 and SRP14.</text>
</comment>
<dbReference type="GO" id="GO:0030942">
    <property type="term" value="F:endoplasmic reticulum signal peptide binding"/>
    <property type="evidence" value="ECO:0007669"/>
    <property type="project" value="UniProtKB-UniRule"/>
</dbReference>